<comment type="similarity">
    <text evidence="7">Belongs to the type 2 lipid phosphate phosphatase family.</text>
</comment>
<dbReference type="Gene3D" id="1.20.144.10">
    <property type="entry name" value="Phosphatidic acid phosphatase type 2/haloperoxidase"/>
    <property type="match status" value="1"/>
</dbReference>
<comment type="subcellular location">
    <subcellularLocation>
        <location evidence="1">Endoplasmic reticulum membrane</location>
        <topology evidence="1">Multi-pass membrane protein</topology>
    </subcellularLocation>
</comment>
<keyword evidence="2 9" id="KW-0812">Transmembrane</keyword>
<keyword evidence="5 9" id="KW-1133">Transmembrane helix</keyword>
<gene>
    <name evidence="11" type="ORF">PPACK8108_LOCUS4348</name>
</gene>
<feature type="transmembrane region" description="Helical" evidence="9">
    <location>
        <begin position="236"/>
        <end position="257"/>
    </location>
</feature>
<evidence type="ECO:0000256" key="2">
    <source>
        <dbReference type="ARBA" id="ARBA00022692"/>
    </source>
</evidence>
<dbReference type="InterPro" id="IPR000326">
    <property type="entry name" value="PAP2/HPO"/>
</dbReference>
<dbReference type="PANTHER" id="PTHR14969:SF28">
    <property type="entry name" value="DIHYDROSPHINGOSINE 1-PHOSPHATE PHOSPHATASE LCB3-RELATED"/>
    <property type="match status" value="1"/>
</dbReference>
<protein>
    <recommendedName>
        <fullName evidence="10">Phosphatidic acid phosphatase type 2/haloperoxidase domain-containing protein</fullName>
    </recommendedName>
</protein>
<evidence type="ECO:0000256" key="9">
    <source>
        <dbReference type="SAM" id="Phobius"/>
    </source>
</evidence>
<dbReference type="Proteomes" id="UP001153365">
    <property type="component" value="Unassembled WGS sequence"/>
</dbReference>
<dbReference type="InterPro" id="IPR036938">
    <property type="entry name" value="PAP2/HPO_sf"/>
</dbReference>
<evidence type="ECO:0000256" key="5">
    <source>
        <dbReference type="ARBA" id="ARBA00022989"/>
    </source>
</evidence>
<dbReference type="GO" id="GO:0005789">
    <property type="term" value="C:endoplasmic reticulum membrane"/>
    <property type="evidence" value="ECO:0007669"/>
    <property type="project" value="UniProtKB-SubCell"/>
</dbReference>
<evidence type="ECO:0000313" key="11">
    <source>
        <dbReference type="EMBL" id="CAH7669707.1"/>
    </source>
</evidence>
<evidence type="ECO:0000256" key="6">
    <source>
        <dbReference type="ARBA" id="ARBA00023136"/>
    </source>
</evidence>
<feature type="compositionally biased region" description="Low complexity" evidence="8">
    <location>
        <begin position="443"/>
        <end position="452"/>
    </location>
</feature>
<evidence type="ECO:0000256" key="8">
    <source>
        <dbReference type="SAM" id="MobiDB-lite"/>
    </source>
</evidence>
<name>A0AAV0AN64_PHAPC</name>
<dbReference type="GO" id="GO:0042392">
    <property type="term" value="F:sphingosine-1-phosphate phosphatase activity"/>
    <property type="evidence" value="ECO:0007669"/>
    <property type="project" value="TreeGrafter"/>
</dbReference>
<dbReference type="AlphaFoldDB" id="A0AAV0AN64"/>
<evidence type="ECO:0000256" key="1">
    <source>
        <dbReference type="ARBA" id="ARBA00004477"/>
    </source>
</evidence>
<evidence type="ECO:0000256" key="4">
    <source>
        <dbReference type="ARBA" id="ARBA00022824"/>
    </source>
</evidence>
<feature type="domain" description="Phosphatidic acid phosphatase type 2/haloperoxidase" evidence="10">
    <location>
        <begin position="113"/>
        <end position="254"/>
    </location>
</feature>
<evidence type="ECO:0000256" key="3">
    <source>
        <dbReference type="ARBA" id="ARBA00022801"/>
    </source>
</evidence>
<dbReference type="SUPFAM" id="SSF48317">
    <property type="entry name" value="Acid phosphatase/Vanadium-dependent haloperoxidase"/>
    <property type="match status" value="1"/>
</dbReference>
<feature type="region of interest" description="Disordered" evidence="8">
    <location>
        <begin position="500"/>
        <end position="539"/>
    </location>
</feature>
<feature type="compositionally biased region" description="Polar residues" evidence="8">
    <location>
        <begin position="1"/>
        <end position="36"/>
    </location>
</feature>
<dbReference type="PANTHER" id="PTHR14969">
    <property type="entry name" value="SPHINGOSINE-1-PHOSPHATE PHOSPHOHYDROLASE"/>
    <property type="match status" value="1"/>
</dbReference>
<keyword evidence="12" id="KW-1185">Reference proteome</keyword>
<feature type="transmembrane region" description="Helical" evidence="9">
    <location>
        <begin position="360"/>
        <end position="378"/>
    </location>
</feature>
<sequence>MTSTEPFIHPSNPNHLSSSDHNQLYHPTSLTPSPAGTQPIEHYRSQLSAWKFQTRCFLIRRLESEIRLIRSIQRLLRSKPLDWLMVHSSWLGSHSFFTVALSISFWFGHEDLALTMVLNLAGSVYLTGAIKDLFCVPRPYSPPIHRLAISNHASEYGFPSTHSATSTNIILIATQLLLQWVNRLDVSAGASGNVTSSLTGWNSHSRFLYLLSFGFGVLVYGFFLIFGRIYCGMHSIQDVMCGSLIGSLVWLINYSVGPILKHWLESYDTINRDQGSSLLLNSSLPVPLIITVVGLALTAAHPQPIDDCPCFEDSTAFVAVSVGVMIGHWSGTVKRISSIDEPSGSECFEFLKLFGVSGSLVIRLILKVVIGMMVIFGWRFTMKEFLSRILPPLFRAFSPLVKLPRRHYNPTTDYKTYRDELQEQRRRYGLRVAIIPSLLHLPMASSSSSSPSQGQKKNQLRSRFTSCAQNEEDQNLIMESLHPALRNRTEGMMMTDPIDPLLSLESKSNDESEPFTPSSFEEEEEEEEDDDDDEKNYGMKGGVKRYDVDVLMRLIVYCGIGLLASSGLPILFFKLGI</sequence>
<feature type="transmembrane region" description="Helical" evidence="9">
    <location>
        <begin position="207"/>
        <end position="230"/>
    </location>
</feature>
<keyword evidence="6 9" id="KW-0472">Membrane</keyword>
<organism evidence="11 12">
    <name type="scientific">Phakopsora pachyrhizi</name>
    <name type="common">Asian soybean rust disease fungus</name>
    <dbReference type="NCBI Taxonomy" id="170000"/>
    <lineage>
        <taxon>Eukaryota</taxon>
        <taxon>Fungi</taxon>
        <taxon>Dikarya</taxon>
        <taxon>Basidiomycota</taxon>
        <taxon>Pucciniomycotina</taxon>
        <taxon>Pucciniomycetes</taxon>
        <taxon>Pucciniales</taxon>
        <taxon>Phakopsoraceae</taxon>
        <taxon>Phakopsora</taxon>
    </lineage>
</organism>
<dbReference type="EMBL" id="CALTRL010000799">
    <property type="protein sequence ID" value="CAH7669707.1"/>
    <property type="molecule type" value="Genomic_DNA"/>
</dbReference>
<feature type="transmembrane region" description="Helical" evidence="9">
    <location>
        <begin position="278"/>
        <end position="297"/>
    </location>
</feature>
<feature type="compositionally biased region" description="Acidic residues" evidence="8">
    <location>
        <begin position="520"/>
        <end position="534"/>
    </location>
</feature>
<comment type="caution">
    <text evidence="11">The sequence shown here is derived from an EMBL/GenBank/DDBJ whole genome shotgun (WGS) entry which is preliminary data.</text>
</comment>
<proteinExistence type="inferred from homology"/>
<feature type="transmembrane region" description="Helical" evidence="9">
    <location>
        <begin position="554"/>
        <end position="573"/>
    </location>
</feature>
<evidence type="ECO:0000256" key="7">
    <source>
        <dbReference type="ARBA" id="ARBA00038324"/>
    </source>
</evidence>
<reference evidence="11" key="1">
    <citation type="submission" date="2022-06" db="EMBL/GenBank/DDBJ databases">
        <authorList>
            <consortium name="SYNGENTA / RWTH Aachen University"/>
        </authorList>
    </citation>
    <scope>NUCLEOTIDE SEQUENCE</scope>
</reference>
<evidence type="ECO:0000259" key="10">
    <source>
        <dbReference type="SMART" id="SM00014"/>
    </source>
</evidence>
<feature type="region of interest" description="Disordered" evidence="8">
    <location>
        <begin position="1"/>
        <end position="37"/>
    </location>
</feature>
<keyword evidence="4" id="KW-0256">Endoplasmic reticulum</keyword>
<dbReference type="Pfam" id="PF01569">
    <property type="entry name" value="PAP2"/>
    <property type="match status" value="1"/>
</dbReference>
<evidence type="ECO:0000313" key="12">
    <source>
        <dbReference type="Proteomes" id="UP001153365"/>
    </source>
</evidence>
<accession>A0AAV0AN64</accession>
<dbReference type="SMART" id="SM00014">
    <property type="entry name" value="acidPPc"/>
    <property type="match status" value="1"/>
</dbReference>
<keyword evidence="3" id="KW-0378">Hydrolase</keyword>
<feature type="compositionally biased region" description="Polar residues" evidence="8">
    <location>
        <begin position="453"/>
        <end position="463"/>
    </location>
</feature>
<feature type="region of interest" description="Disordered" evidence="8">
    <location>
        <begin position="443"/>
        <end position="463"/>
    </location>
</feature>